<dbReference type="STRING" id="1186196.SAMN04489841_2239"/>
<organism evidence="1 2">
    <name type="scientific">Natrinema salaciae</name>
    <dbReference type="NCBI Taxonomy" id="1186196"/>
    <lineage>
        <taxon>Archaea</taxon>
        <taxon>Methanobacteriati</taxon>
        <taxon>Methanobacteriota</taxon>
        <taxon>Stenosarchaea group</taxon>
        <taxon>Halobacteria</taxon>
        <taxon>Halobacteriales</taxon>
        <taxon>Natrialbaceae</taxon>
        <taxon>Natrinema</taxon>
    </lineage>
</organism>
<dbReference type="Pfam" id="PF20127">
    <property type="entry name" value="DUF6517"/>
    <property type="match status" value="1"/>
</dbReference>
<dbReference type="Proteomes" id="UP000199114">
    <property type="component" value="Unassembled WGS sequence"/>
</dbReference>
<dbReference type="RefSeq" id="WP_090617469.1">
    <property type="nucleotide sequence ID" value="NZ_FOFD01000003.1"/>
</dbReference>
<dbReference type="PROSITE" id="PS51257">
    <property type="entry name" value="PROKAR_LIPOPROTEIN"/>
    <property type="match status" value="1"/>
</dbReference>
<keyword evidence="2" id="KW-1185">Reference proteome</keyword>
<evidence type="ECO:0000313" key="1">
    <source>
        <dbReference type="EMBL" id="SEQ74224.1"/>
    </source>
</evidence>
<evidence type="ECO:0000313" key="2">
    <source>
        <dbReference type="Proteomes" id="UP000199114"/>
    </source>
</evidence>
<protein>
    <submittedName>
        <fullName evidence="1">Uncharacterized protein</fullName>
    </submittedName>
</protein>
<accession>A0A1H9II22</accession>
<gene>
    <name evidence="1" type="ORF">SAMN04489841_2239</name>
</gene>
<proteinExistence type="predicted"/>
<sequence>MRVTRRQLLAAGATAGTGIVAGCTGFVEDSLSSTPGTVSAAALEETGYDERTVEEVVVERTISRFGIERSIEARNWYAEYDRAIALDSLGLTRVQAAVVAVLTTPQVSVLGKTFNPVGEYSTDELVALIQNRYDRLEDVRAVDEASISVLGSETTLARYEARARLVSASTAIDVYLQVSEPVEHGDDFVIGVATHPQAMGLETESDAVRTMLESIEHG</sequence>
<dbReference type="EMBL" id="FOFD01000003">
    <property type="protein sequence ID" value="SEQ74224.1"/>
    <property type="molecule type" value="Genomic_DNA"/>
</dbReference>
<reference evidence="2" key="1">
    <citation type="submission" date="2016-10" db="EMBL/GenBank/DDBJ databases">
        <authorList>
            <person name="Varghese N."/>
            <person name="Submissions S."/>
        </authorList>
    </citation>
    <scope>NUCLEOTIDE SEQUENCE [LARGE SCALE GENOMIC DNA]</scope>
    <source>
        <strain evidence="2">DSM 25055</strain>
    </source>
</reference>
<dbReference type="InterPro" id="IPR006311">
    <property type="entry name" value="TAT_signal"/>
</dbReference>
<name>A0A1H9II22_9EURY</name>
<dbReference type="OrthoDB" id="205286at2157"/>
<dbReference type="PROSITE" id="PS51318">
    <property type="entry name" value="TAT"/>
    <property type="match status" value="1"/>
</dbReference>
<dbReference type="InterPro" id="IPR045396">
    <property type="entry name" value="DUF6517"/>
</dbReference>
<dbReference type="AlphaFoldDB" id="A0A1H9II22"/>